<dbReference type="Proteomes" id="UP000326198">
    <property type="component" value="Unassembled WGS sequence"/>
</dbReference>
<dbReference type="AlphaFoldDB" id="A0A5N7BMG9"/>
<dbReference type="EMBL" id="ML736158">
    <property type="protein sequence ID" value="KAE8383005.1"/>
    <property type="molecule type" value="Genomic_DNA"/>
</dbReference>
<evidence type="ECO:0000256" key="1">
    <source>
        <dbReference type="SAM" id="MobiDB-lite"/>
    </source>
</evidence>
<organism evidence="2 3">
    <name type="scientific">Aspergillus bertholletiae</name>
    <dbReference type="NCBI Taxonomy" id="1226010"/>
    <lineage>
        <taxon>Eukaryota</taxon>
        <taxon>Fungi</taxon>
        <taxon>Dikarya</taxon>
        <taxon>Ascomycota</taxon>
        <taxon>Pezizomycotina</taxon>
        <taxon>Eurotiomycetes</taxon>
        <taxon>Eurotiomycetidae</taxon>
        <taxon>Eurotiales</taxon>
        <taxon>Aspergillaceae</taxon>
        <taxon>Aspergillus</taxon>
        <taxon>Aspergillus subgen. Circumdati</taxon>
    </lineage>
</organism>
<name>A0A5N7BMG9_9EURO</name>
<sequence length="52" mass="5652">MNTVVFSGNPVHGDRRNTTGQSATVIRWPVFGSGEEPEEVTVRSLNLTSSAY</sequence>
<gene>
    <name evidence="2" type="ORF">BDV26DRAFT_252471</name>
</gene>
<proteinExistence type="predicted"/>
<accession>A0A5N7BMG9</accession>
<evidence type="ECO:0000313" key="2">
    <source>
        <dbReference type="EMBL" id="KAE8383005.1"/>
    </source>
</evidence>
<reference evidence="2 3" key="1">
    <citation type="submission" date="2019-04" db="EMBL/GenBank/DDBJ databases">
        <title>Friends and foes A comparative genomics studyof 23 Aspergillus species from section Flavi.</title>
        <authorList>
            <consortium name="DOE Joint Genome Institute"/>
            <person name="Kjaerbolling I."/>
            <person name="Vesth T."/>
            <person name="Frisvad J.C."/>
            <person name="Nybo J.L."/>
            <person name="Theobald S."/>
            <person name="Kildgaard S."/>
            <person name="Isbrandt T."/>
            <person name="Kuo A."/>
            <person name="Sato A."/>
            <person name="Lyhne E.K."/>
            <person name="Kogle M.E."/>
            <person name="Wiebenga A."/>
            <person name="Kun R.S."/>
            <person name="Lubbers R.J."/>
            <person name="Makela M.R."/>
            <person name="Barry K."/>
            <person name="Chovatia M."/>
            <person name="Clum A."/>
            <person name="Daum C."/>
            <person name="Haridas S."/>
            <person name="He G."/>
            <person name="LaButti K."/>
            <person name="Lipzen A."/>
            <person name="Mondo S."/>
            <person name="Riley R."/>
            <person name="Salamov A."/>
            <person name="Simmons B.A."/>
            <person name="Magnuson J.K."/>
            <person name="Henrissat B."/>
            <person name="Mortensen U.H."/>
            <person name="Larsen T.O."/>
            <person name="Devries R.P."/>
            <person name="Grigoriev I.V."/>
            <person name="Machida M."/>
            <person name="Baker S.E."/>
            <person name="Andersen M.R."/>
        </authorList>
    </citation>
    <scope>NUCLEOTIDE SEQUENCE [LARGE SCALE GENOMIC DNA]</scope>
    <source>
        <strain evidence="2 3">IBT 29228</strain>
    </source>
</reference>
<protein>
    <submittedName>
        <fullName evidence="2">Uncharacterized protein</fullName>
    </submittedName>
</protein>
<keyword evidence="3" id="KW-1185">Reference proteome</keyword>
<feature type="region of interest" description="Disordered" evidence="1">
    <location>
        <begin position="1"/>
        <end position="20"/>
    </location>
</feature>
<evidence type="ECO:0000313" key="3">
    <source>
        <dbReference type="Proteomes" id="UP000326198"/>
    </source>
</evidence>